<sequence length="760" mass="85321">MPSRDDLVSSPPVKIERADSNALLEAGTSCGGPTLLTRALSRSIKQESFTHIIPAAPTIDDQLRRFFRYLPGTLAEGPGHTKSDSTRPPGYYDRHLSADLRLKKIKYLPTLLEDLAQIADDSLASYLATKGSLPPLSSGDDTSHPFPTTHHIEMTMTEALNPIVVESDLASFYDKTTSNFCRVVASTLHFQLSKWDTHFLRYSLTSSVRGNAIADGFLKFDPDLYHSEDPPPQHVIRAVRQVAEKFPDLAVWEYKNLRAGNLEAMEAILDLAAEDRDFNWACCEKGELCRFAHSKSASNSEPVTGDRMGFDAVEIPFPLAPASLPQPRPQTRRAKQDNARDIAQQTWAEAVRKDASFAVVQSGNLEMICLRHRKSQTMFVSRIQAVGESQCPAYGKLHTGLYIAIMRDALDRTSQLQRPGICLPQTWLRRFDAADGEDHATNDVERNVGKQAKEKRPQDIELLNTMTMVVKRGHASNSLPFLPSIPYMRHPGTTTPDKSFFTIQVAQEFRPFICCGTINLGKKQEVIVKHAHAGSDIRKLISEYNAIGTPSPDTKVLIPYAVLVTPNIGEPLSHRSISLLNANERRRFRGILQSIHDEGYVHGHLKPRNMILHRKSQSFGLVSFAYAQKLPVTIRAARQKVEFDRLEALLSLSNARKRPRRIHGAQLGPMIGMDNLAPEEAFRRMTEWIYPPEIPEVSSTERLRGLPDWIDVVFKNEEDRNSFQQLWNAPERPQRYRSIKSAVYPVDEESSESSDSGGEN</sequence>
<name>A0AAD6TKU2_9AGAR</name>
<evidence type="ECO:0008006" key="4">
    <source>
        <dbReference type="Google" id="ProtNLM"/>
    </source>
</evidence>
<dbReference type="Proteomes" id="UP001222325">
    <property type="component" value="Unassembled WGS sequence"/>
</dbReference>
<evidence type="ECO:0000313" key="2">
    <source>
        <dbReference type="EMBL" id="KAJ7065133.1"/>
    </source>
</evidence>
<keyword evidence="3" id="KW-1185">Reference proteome</keyword>
<organism evidence="2 3">
    <name type="scientific">Mycena belliarum</name>
    <dbReference type="NCBI Taxonomy" id="1033014"/>
    <lineage>
        <taxon>Eukaryota</taxon>
        <taxon>Fungi</taxon>
        <taxon>Dikarya</taxon>
        <taxon>Basidiomycota</taxon>
        <taxon>Agaricomycotina</taxon>
        <taxon>Agaricomycetes</taxon>
        <taxon>Agaricomycetidae</taxon>
        <taxon>Agaricales</taxon>
        <taxon>Marasmiineae</taxon>
        <taxon>Mycenaceae</taxon>
        <taxon>Mycena</taxon>
    </lineage>
</organism>
<proteinExistence type="predicted"/>
<evidence type="ECO:0000313" key="3">
    <source>
        <dbReference type="Proteomes" id="UP001222325"/>
    </source>
</evidence>
<evidence type="ECO:0000256" key="1">
    <source>
        <dbReference type="SAM" id="MobiDB-lite"/>
    </source>
</evidence>
<gene>
    <name evidence="2" type="ORF">B0H15DRAFT_973631</name>
</gene>
<protein>
    <recommendedName>
        <fullName evidence="4">Protein kinase domain-containing protein</fullName>
    </recommendedName>
</protein>
<accession>A0AAD6TKU2</accession>
<comment type="caution">
    <text evidence="2">The sequence shown here is derived from an EMBL/GenBank/DDBJ whole genome shotgun (WGS) entry which is preliminary data.</text>
</comment>
<dbReference type="AlphaFoldDB" id="A0AAD6TKU2"/>
<feature type="region of interest" description="Disordered" evidence="1">
    <location>
        <begin position="741"/>
        <end position="760"/>
    </location>
</feature>
<reference evidence="2" key="1">
    <citation type="submission" date="2023-03" db="EMBL/GenBank/DDBJ databases">
        <title>Massive genome expansion in bonnet fungi (Mycena s.s.) driven by repeated elements and novel gene families across ecological guilds.</title>
        <authorList>
            <consortium name="Lawrence Berkeley National Laboratory"/>
            <person name="Harder C.B."/>
            <person name="Miyauchi S."/>
            <person name="Viragh M."/>
            <person name="Kuo A."/>
            <person name="Thoen E."/>
            <person name="Andreopoulos B."/>
            <person name="Lu D."/>
            <person name="Skrede I."/>
            <person name="Drula E."/>
            <person name="Henrissat B."/>
            <person name="Morin E."/>
            <person name="Kohler A."/>
            <person name="Barry K."/>
            <person name="LaButti K."/>
            <person name="Morin E."/>
            <person name="Salamov A."/>
            <person name="Lipzen A."/>
            <person name="Mereny Z."/>
            <person name="Hegedus B."/>
            <person name="Baldrian P."/>
            <person name="Stursova M."/>
            <person name="Weitz H."/>
            <person name="Taylor A."/>
            <person name="Grigoriev I.V."/>
            <person name="Nagy L.G."/>
            <person name="Martin F."/>
            <person name="Kauserud H."/>
        </authorList>
    </citation>
    <scope>NUCLEOTIDE SEQUENCE</scope>
    <source>
        <strain evidence="2">CBHHK173m</strain>
    </source>
</reference>
<dbReference type="EMBL" id="JARJCN010000180">
    <property type="protein sequence ID" value="KAJ7065133.1"/>
    <property type="molecule type" value="Genomic_DNA"/>
</dbReference>